<evidence type="ECO:0000313" key="3">
    <source>
        <dbReference type="Proteomes" id="UP000075321"/>
    </source>
</evidence>
<dbReference type="AlphaFoldDB" id="A0A151AJU9"/>
<sequence length="91" mass="10340">MASTEEFETLRERASEGLDEEDVISLYVGLVREDRQDAYYFANDVDEEDLQEMAVRQLSMLTRVLASQSELDVEEVTELAAEHAQDLDLGP</sequence>
<feature type="domain" description="DUF8113" evidence="1">
    <location>
        <begin position="1"/>
        <end position="89"/>
    </location>
</feature>
<protein>
    <recommendedName>
        <fullName evidence="1">DUF8113 domain-containing protein</fullName>
    </recommendedName>
</protein>
<gene>
    <name evidence="2" type="ORF">HAPAU_06040</name>
</gene>
<evidence type="ECO:0000313" key="2">
    <source>
        <dbReference type="EMBL" id="KYH27929.1"/>
    </source>
</evidence>
<name>A0A151AJU9_9EURY</name>
<dbReference type="PATRIC" id="fig|1008153.3.peg.604"/>
<reference evidence="2 3" key="1">
    <citation type="submission" date="2016-02" db="EMBL/GenBank/DDBJ databases">
        <title>Genome sequence of Halalkalicoccus paucihalophilus DSM 24557.</title>
        <authorList>
            <person name="Poehlein A."/>
            <person name="Daniel R."/>
        </authorList>
    </citation>
    <scope>NUCLEOTIDE SEQUENCE [LARGE SCALE GENOMIC DNA]</scope>
    <source>
        <strain evidence="2 3">DSM 24557</strain>
    </source>
</reference>
<dbReference type="EMBL" id="LTAZ01000001">
    <property type="protein sequence ID" value="KYH27929.1"/>
    <property type="molecule type" value="Genomic_DNA"/>
</dbReference>
<keyword evidence="3" id="KW-1185">Reference proteome</keyword>
<dbReference type="Pfam" id="PF26418">
    <property type="entry name" value="DUF8113"/>
    <property type="match status" value="1"/>
</dbReference>
<dbReference type="InterPro" id="IPR058426">
    <property type="entry name" value="DUF8113"/>
</dbReference>
<accession>A0A151AJU9</accession>
<dbReference type="OrthoDB" id="256720at2157"/>
<organism evidence="2 3">
    <name type="scientific">Halalkalicoccus paucihalophilus</name>
    <dbReference type="NCBI Taxonomy" id="1008153"/>
    <lineage>
        <taxon>Archaea</taxon>
        <taxon>Methanobacteriati</taxon>
        <taxon>Methanobacteriota</taxon>
        <taxon>Stenosarchaea group</taxon>
        <taxon>Halobacteria</taxon>
        <taxon>Halobacteriales</taxon>
        <taxon>Halococcaceae</taxon>
        <taxon>Halalkalicoccus</taxon>
    </lineage>
</organism>
<comment type="caution">
    <text evidence="2">The sequence shown here is derived from an EMBL/GenBank/DDBJ whole genome shotgun (WGS) entry which is preliminary data.</text>
</comment>
<dbReference type="Proteomes" id="UP000075321">
    <property type="component" value="Unassembled WGS sequence"/>
</dbReference>
<proteinExistence type="predicted"/>
<dbReference type="RefSeq" id="WP_066379302.1">
    <property type="nucleotide sequence ID" value="NZ_LTAZ01000001.1"/>
</dbReference>
<evidence type="ECO:0000259" key="1">
    <source>
        <dbReference type="Pfam" id="PF26418"/>
    </source>
</evidence>